<keyword evidence="1" id="KW-0732">Signal</keyword>
<name>F1YHC3_9ACTN</name>
<keyword evidence="3" id="KW-1185">Reference proteome</keyword>
<dbReference type="AlphaFoldDB" id="F1YHC3"/>
<protein>
    <recommendedName>
        <fullName evidence="4">Lipoprotein</fullName>
    </recommendedName>
</protein>
<reference evidence="2 3" key="1">
    <citation type="journal article" date="2011" name="J. Bacteriol.">
        <title>Draft Genome Sequence of Gordonia neofelifaecis NRRL B-59395, a Cholesterol-Degrading Actinomycete.</title>
        <authorList>
            <person name="Ge F."/>
            <person name="Li W."/>
            <person name="Chen G."/>
            <person name="Liu Y."/>
            <person name="Zhang G."/>
            <person name="Yong B."/>
            <person name="Wang Q."/>
            <person name="Wang N."/>
            <person name="Huang Z."/>
            <person name="Li W."/>
            <person name="Wang J."/>
            <person name="Wu C."/>
            <person name="Xie Q."/>
            <person name="Liu G."/>
        </authorList>
    </citation>
    <scope>NUCLEOTIDE SEQUENCE [LARGE SCALE GENOMIC DNA]</scope>
    <source>
        <strain evidence="2 3">NRRL B-59395</strain>
    </source>
</reference>
<sequence length="173" mass="18181">MGRTARSVAAATIALCLVTSAACSSGTPSDEGVAHPGTLTETVSRALASESEKISVVRLCQQVVASAGVMVRDYNAFIKRLNDVQDYAKLGSEARWAVDTLNTGADEVRKAVSPDVPSSIDGQVEAFVSSSERLAEQIDAKRRQALNAASDKWSGDRTSLLDTCSEYLPAGSA</sequence>
<accession>F1YHC3</accession>
<evidence type="ECO:0000256" key="1">
    <source>
        <dbReference type="SAM" id="SignalP"/>
    </source>
</evidence>
<dbReference type="Proteomes" id="UP000035065">
    <property type="component" value="Unassembled WGS sequence"/>
</dbReference>
<organism evidence="2 3">
    <name type="scientific">Gordonia neofelifaecis NRRL B-59395</name>
    <dbReference type="NCBI Taxonomy" id="644548"/>
    <lineage>
        <taxon>Bacteria</taxon>
        <taxon>Bacillati</taxon>
        <taxon>Actinomycetota</taxon>
        <taxon>Actinomycetes</taxon>
        <taxon>Mycobacteriales</taxon>
        <taxon>Gordoniaceae</taxon>
        <taxon>Gordonia</taxon>
    </lineage>
</organism>
<dbReference type="OrthoDB" id="4377360at2"/>
<dbReference type="PROSITE" id="PS51257">
    <property type="entry name" value="PROKAR_LIPOPROTEIN"/>
    <property type="match status" value="1"/>
</dbReference>
<gene>
    <name evidence="2" type="ORF">SCNU_05955</name>
</gene>
<feature type="signal peptide" evidence="1">
    <location>
        <begin position="1"/>
        <end position="21"/>
    </location>
</feature>
<comment type="caution">
    <text evidence="2">The sequence shown here is derived from an EMBL/GenBank/DDBJ whole genome shotgun (WGS) entry which is preliminary data.</text>
</comment>
<evidence type="ECO:0008006" key="4">
    <source>
        <dbReference type="Google" id="ProtNLM"/>
    </source>
</evidence>
<dbReference type="RefSeq" id="WP_009678434.1">
    <property type="nucleotide sequence ID" value="NZ_AEUD01000004.1"/>
</dbReference>
<dbReference type="STRING" id="644548.SCNU_05955"/>
<feature type="chain" id="PRO_5038500685" description="Lipoprotein" evidence="1">
    <location>
        <begin position="22"/>
        <end position="173"/>
    </location>
</feature>
<proteinExistence type="predicted"/>
<dbReference type="eggNOG" id="ENOG5033VFG">
    <property type="taxonomic scope" value="Bacteria"/>
</dbReference>
<evidence type="ECO:0000313" key="3">
    <source>
        <dbReference type="Proteomes" id="UP000035065"/>
    </source>
</evidence>
<evidence type="ECO:0000313" key="2">
    <source>
        <dbReference type="EMBL" id="EGD55761.1"/>
    </source>
</evidence>
<dbReference type="EMBL" id="AEUD01000004">
    <property type="protein sequence ID" value="EGD55761.1"/>
    <property type="molecule type" value="Genomic_DNA"/>
</dbReference>